<dbReference type="GO" id="GO:0043565">
    <property type="term" value="F:sequence-specific DNA binding"/>
    <property type="evidence" value="ECO:0007669"/>
    <property type="project" value="InterPro"/>
</dbReference>
<keyword evidence="11" id="KW-0808">Transferase</keyword>
<dbReference type="PROSITE" id="PS50109">
    <property type="entry name" value="HIS_KIN"/>
    <property type="match status" value="1"/>
</dbReference>
<dbReference type="Gene3D" id="2.130.10.10">
    <property type="entry name" value="YVTN repeat-like/Quinoprotein amine dehydrogenase"/>
    <property type="match status" value="2"/>
</dbReference>
<keyword evidence="7" id="KW-0732">Signal</keyword>
<dbReference type="eggNOG" id="COG0745">
    <property type="taxonomic scope" value="Bacteria"/>
</dbReference>
<feature type="domain" description="HTH araC/xylS-type" evidence="8">
    <location>
        <begin position="1243"/>
        <end position="1342"/>
    </location>
</feature>
<dbReference type="PROSITE" id="PS50110">
    <property type="entry name" value="RESPONSE_REGULATORY"/>
    <property type="match status" value="1"/>
</dbReference>
<evidence type="ECO:0000256" key="1">
    <source>
        <dbReference type="ARBA" id="ARBA00000085"/>
    </source>
</evidence>
<evidence type="ECO:0000259" key="8">
    <source>
        <dbReference type="PROSITE" id="PS01124"/>
    </source>
</evidence>
<dbReference type="EMBL" id="JRLY01000016">
    <property type="protein sequence ID" value="KGO91710.1"/>
    <property type="molecule type" value="Genomic_DNA"/>
</dbReference>
<dbReference type="InterPro" id="IPR013783">
    <property type="entry name" value="Ig-like_fold"/>
</dbReference>
<dbReference type="Pfam" id="PF00512">
    <property type="entry name" value="HisKA"/>
    <property type="match status" value="1"/>
</dbReference>
<accession>A0A0A2MU27</accession>
<dbReference type="GO" id="GO:0003700">
    <property type="term" value="F:DNA-binding transcription factor activity"/>
    <property type="evidence" value="ECO:0007669"/>
    <property type="project" value="InterPro"/>
</dbReference>
<evidence type="ECO:0000256" key="3">
    <source>
        <dbReference type="ARBA" id="ARBA00022553"/>
    </source>
</evidence>
<dbReference type="eggNOG" id="COG3292">
    <property type="taxonomic scope" value="Bacteria"/>
</dbReference>
<dbReference type="PANTHER" id="PTHR43547">
    <property type="entry name" value="TWO-COMPONENT HISTIDINE KINASE"/>
    <property type="match status" value="1"/>
</dbReference>
<feature type="chain" id="PRO_5001991953" description="histidine kinase" evidence="7">
    <location>
        <begin position="21"/>
        <end position="1355"/>
    </location>
</feature>
<dbReference type="InterPro" id="IPR001789">
    <property type="entry name" value="Sig_transdc_resp-reg_receiver"/>
</dbReference>
<reference evidence="11 12" key="1">
    <citation type="submission" date="2013-09" db="EMBL/GenBank/DDBJ databases">
        <authorList>
            <person name="Zeng Z."/>
            <person name="Chen C."/>
        </authorList>
    </citation>
    <scope>NUCLEOTIDE SEQUENCE [LARGE SCALE GENOMIC DNA]</scope>
    <source>
        <strain evidence="11 12">WB 4.1-42</strain>
    </source>
</reference>
<dbReference type="PROSITE" id="PS01124">
    <property type="entry name" value="HTH_ARAC_FAMILY_2"/>
    <property type="match status" value="1"/>
</dbReference>
<feature type="domain" description="Response regulatory" evidence="10">
    <location>
        <begin position="1096"/>
        <end position="1211"/>
    </location>
</feature>
<dbReference type="PRINTS" id="PR00344">
    <property type="entry name" value="BCTRLSENSOR"/>
</dbReference>
<dbReference type="SMART" id="SM00342">
    <property type="entry name" value="HTH_ARAC"/>
    <property type="match status" value="1"/>
</dbReference>
<dbReference type="SMART" id="SM00448">
    <property type="entry name" value="REC"/>
    <property type="match status" value="1"/>
</dbReference>
<dbReference type="SUPFAM" id="SSF47384">
    <property type="entry name" value="Homodimeric domain of signal transducing histidine kinase"/>
    <property type="match status" value="1"/>
</dbReference>
<dbReference type="Gene3D" id="2.60.40.10">
    <property type="entry name" value="Immunoglobulins"/>
    <property type="match status" value="1"/>
</dbReference>
<dbReference type="SUPFAM" id="SSF46689">
    <property type="entry name" value="Homeodomain-like"/>
    <property type="match status" value="1"/>
</dbReference>
<dbReference type="InterPro" id="IPR003594">
    <property type="entry name" value="HATPase_dom"/>
</dbReference>
<evidence type="ECO:0000313" key="11">
    <source>
        <dbReference type="EMBL" id="KGO91710.1"/>
    </source>
</evidence>
<feature type="modified residue" description="4-aspartylphosphate" evidence="6">
    <location>
        <position position="1144"/>
    </location>
</feature>
<dbReference type="InterPro" id="IPR036890">
    <property type="entry name" value="HATPase_C_sf"/>
</dbReference>
<dbReference type="Gene3D" id="3.40.50.2300">
    <property type="match status" value="1"/>
</dbReference>
<dbReference type="SMART" id="SM00388">
    <property type="entry name" value="HisKA"/>
    <property type="match status" value="1"/>
</dbReference>
<dbReference type="eggNOG" id="COG0642">
    <property type="taxonomic scope" value="Bacteria"/>
</dbReference>
<dbReference type="Pfam" id="PF02518">
    <property type="entry name" value="HATPase_c"/>
    <property type="match status" value="1"/>
</dbReference>
<dbReference type="SUPFAM" id="SSF63829">
    <property type="entry name" value="Calcium-dependent phosphotriesterase"/>
    <property type="match status" value="3"/>
</dbReference>
<evidence type="ECO:0000256" key="4">
    <source>
        <dbReference type="ARBA" id="ARBA00023015"/>
    </source>
</evidence>
<dbReference type="Pfam" id="PF12833">
    <property type="entry name" value="HTH_18"/>
    <property type="match status" value="1"/>
</dbReference>
<dbReference type="InterPro" id="IPR005467">
    <property type="entry name" value="His_kinase_dom"/>
</dbReference>
<keyword evidence="3 6" id="KW-0597">Phosphoprotein</keyword>
<comment type="caution">
    <text evidence="11">The sequence shown here is derived from an EMBL/GenBank/DDBJ whole genome shotgun (WGS) entry which is preliminary data.</text>
</comment>
<dbReference type="OrthoDB" id="9809670at2"/>
<dbReference type="STRING" id="1121898.GCA_000422725_03102"/>
<keyword evidence="4" id="KW-0805">Transcription regulation</keyword>
<organism evidence="11 12">
    <name type="scientific">Flavobacterium subsaxonicum WB 4.1-42 = DSM 21790</name>
    <dbReference type="NCBI Taxonomy" id="1121898"/>
    <lineage>
        <taxon>Bacteria</taxon>
        <taxon>Pseudomonadati</taxon>
        <taxon>Bacteroidota</taxon>
        <taxon>Flavobacteriia</taxon>
        <taxon>Flavobacteriales</taxon>
        <taxon>Flavobacteriaceae</taxon>
        <taxon>Flavobacterium</taxon>
    </lineage>
</organism>
<dbReference type="SMART" id="SM00387">
    <property type="entry name" value="HATPase_c"/>
    <property type="match status" value="1"/>
</dbReference>
<dbReference type="InterPro" id="IPR011123">
    <property type="entry name" value="Y_Y_Y"/>
</dbReference>
<dbReference type="Pfam" id="PF07495">
    <property type="entry name" value="Y_Y_Y"/>
    <property type="match status" value="1"/>
</dbReference>
<dbReference type="EC" id="2.7.13.3" evidence="2"/>
<evidence type="ECO:0000256" key="7">
    <source>
        <dbReference type="SAM" id="SignalP"/>
    </source>
</evidence>
<dbReference type="GO" id="GO:0000155">
    <property type="term" value="F:phosphorelay sensor kinase activity"/>
    <property type="evidence" value="ECO:0007669"/>
    <property type="project" value="InterPro"/>
</dbReference>
<dbReference type="RefSeq" id="WP_026993210.1">
    <property type="nucleotide sequence ID" value="NZ_JRLY01000016.1"/>
</dbReference>
<dbReference type="InterPro" id="IPR015943">
    <property type="entry name" value="WD40/YVTN_repeat-like_dom_sf"/>
</dbReference>
<dbReference type="InterPro" id="IPR011110">
    <property type="entry name" value="Reg_prop"/>
</dbReference>
<dbReference type="InterPro" id="IPR018060">
    <property type="entry name" value="HTH_AraC"/>
</dbReference>
<keyword evidence="5" id="KW-0804">Transcription</keyword>
<dbReference type="InterPro" id="IPR003661">
    <property type="entry name" value="HisK_dim/P_dom"/>
</dbReference>
<evidence type="ECO:0000259" key="9">
    <source>
        <dbReference type="PROSITE" id="PS50109"/>
    </source>
</evidence>
<dbReference type="InterPro" id="IPR011006">
    <property type="entry name" value="CheY-like_superfamily"/>
</dbReference>
<dbReference type="Gene3D" id="1.10.287.130">
    <property type="match status" value="1"/>
</dbReference>
<dbReference type="Pfam" id="PF07494">
    <property type="entry name" value="Reg_prop"/>
    <property type="match status" value="5"/>
</dbReference>
<evidence type="ECO:0000256" key="5">
    <source>
        <dbReference type="ARBA" id="ARBA00023163"/>
    </source>
</evidence>
<protein>
    <recommendedName>
        <fullName evidence="2">histidine kinase</fullName>
        <ecNumber evidence="2">2.7.13.3</ecNumber>
    </recommendedName>
</protein>
<feature type="signal peptide" evidence="7">
    <location>
        <begin position="1"/>
        <end position="20"/>
    </location>
</feature>
<dbReference type="CDD" id="cd00082">
    <property type="entry name" value="HisKA"/>
    <property type="match status" value="1"/>
</dbReference>
<dbReference type="InterPro" id="IPR004358">
    <property type="entry name" value="Sig_transdc_His_kin-like_C"/>
</dbReference>
<name>A0A0A2MU27_9FLAO</name>
<dbReference type="Gene3D" id="3.30.565.10">
    <property type="entry name" value="Histidine kinase-like ATPase, C-terminal domain"/>
    <property type="match status" value="1"/>
</dbReference>
<dbReference type="Gene3D" id="1.10.10.60">
    <property type="entry name" value="Homeodomain-like"/>
    <property type="match status" value="1"/>
</dbReference>
<keyword evidence="12" id="KW-1185">Reference proteome</keyword>
<gene>
    <name evidence="11" type="ORF">Q766_16910</name>
</gene>
<evidence type="ECO:0000256" key="6">
    <source>
        <dbReference type="PROSITE-ProRule" id="PRU00169"/>
    </source>
</evidence>
<dbReference type="SUPFAM" id="SSF52172">
    <property type="entry name" value="CheY-like"/>
    <property type="match status" value="1"/>
</dbReference>
<evidence type="ECO:0000259" key="10">
    <source>
        <dbReference type="PROSITE" id="PS50110"/>
    </source>
</evidence>
<evidence type="ECO:0000313" key="12">
    <source>
        <dbReference type="Proteomes" id="UP000030111"/>
    </source>
</evidence>
<keyword evidence="11" id="KW-0418">Kinase</keyword>
<dbReference type="InterPro" id="IPR036097">
    <property type="entry name" value="HisK_dim/P_sf"/>
</dbReference>
<feature type="domain" description="Histidine kinase" evidence="9">
    <location>
        <begin position="826"/>
        <end position="1043"/>
    </location>
</feature>
<dbReference type="PANTHER" id="PTHR43547:SF2">
    <property type="entry name" value="HYBRID SIGNAL TRANSDUCTION HISTIDINE KINASE C"/>
    <property type="match status" value="1"/>
</dbReference>
<dbReference type="InterPro" id="IPR009057">
    <property type="entry name" value="Homeodomain-like_sf"/>
</dbReference>
<sequence>MKPYFSLLLTLLLWPFFKSAAQELPVKFLDINQGLSNNSVITIHQDNNSFMWFGTYDGLSRYDGYNFKVYRNRIGDPSSLVTNTVYCIQADAKNNIWVGGSKGACVLDRPTDVFIPLKYTSTTASKAKDIKGIVHQIKQVQPGVILAATQQYGLVAFNGESYTGTQIPFTVAGKTSTNYDVLAIQPMPAQKFCWVYIRDAGLCKYYPANQKLILEYLSPIKANCLASGANGTVWIGTEEGAFLFDSVTHTISQNFMPNKNSVTNILPEDENLWIATDGAGMYTLLKGSKTAVPYSTVSNSRVVKSNSVWSLYRDTKGNKWVGTLRGGISMIGAVPTSFKHIKYKGSDAGNLTDNFILSFCEDEKNNIWIGTDGAGLRYWNRKDNTYTSYNTASGRYTLSSNFITSIIRDQSNRIWLSTWAGGVNRINPQSGAIDYLSCYNPVTKQVEKNIWLVYQDSKKNIWASATNEGSLYKYNSSTDKFDLFDATLTNLQCLTETKDGKLWGGNYTTLFCIDPVTKKHNNYDIGSPVRSILEDTGNNLWIATQEGGLLLFDRKTYKFSRYTTENGLPSNTVLRLLQDKNSDVWMSTYNGLSRLDIKQKVFRNFSLTDGLQGNQFSFNAGLQLSSGEFMFGGINGFNIFNPEGIIDGNHSTPLQLASLSVNNKPIEHNPAYVTGRQLGQVKSIEIPFDQTTLAIEFVAPDYNNSDKISYAYLLEGWDEQWTYTDNIRKANYTRLFEGNYTFKVKTKNINGTWNNAVSLLHITVLPPWYRTWWAYSLYVMLFAGVIYAYIRYSKNKEKLRYNVKLAKMESNKEKELAEKQLAMFTYISHEFRTPLSLIINPLKKAVKNPQSESKELASNLAVAHRNARRLLSLVDQLLLFRKAESDADALTISAINVNHLCNEVYQCFVNQAKEQDITFKFKAHETAVEIFGDYEKIEIALFNLTSNSFKHTPAGGSITLELLEANGVVSISVIDTGSGIAAADMPFIFEKFRQSGGVKGPARGFGIGLFIVKYFTEKHSGTVICNSEQGKGSTFTLNFLKGYEHFADLPISIISPKMSQLVEELLGDTTREENKPEQNVENIPTTGVEILTVKKSILVIDDNAEIRDYLVQLFSPHYLVYAAKNGAEGLEVVTKHIPDLVISDISMDGIDGLEVCRTIKQNEALSHIPVILLTATTNPEIHLQGITDGADDYITKPFDADILQARVDTLLKSRENLRSYFLNSITLKENTQKVPAEYQEFLKKCIEIIEANLDDKDFTIKTFAKAMGMSHRSLYDKIKIISGQTLNAFIRSIRLRRAALLMLTEDINIAHASAQVGFEDQKYFRQQFAKLFGMNPSDYIKKYKGTFNKNLNIIR</sequence>
<dbReference type="Proteomes" id="UP000030111">
    <property type="component" value="Unassembled WGS sequence"/>
</dbReference>
<evidence type="ECO:0000256" key="2">
    <source>
        <dbReference type="ARBA" id="ARBA00012438"/>
    </source>
</evidence>
<proteinExistence type="predicted"/>
<comment type="catalytic activity">
    <reaction evidence="1">
        <text>ATP + protein L-histidine = ADP + protein N-phospho-L-histidine.</text>
        <dbReference type="EC" id="2.7.13.3"/>
    </reaction>
</comment>
<dbReference type="Pfam" id="PF00072">
    <property type="entry name" value="Response_reg"/>
    <property type="match status" value="1"/>
</dbReference>
<dbReference type="SUPFAM" id="SSF55874">
    <property type="entry name" value="ATPase domain of HSP90 chaperone/DNA topoisomerase II/histidine kinase"/>
    <property type="match status" value="1"/>
</dbReference>